<sequence>MKRPWLYYISPITILAGLSFILLIVGFVELVETEIYFFVFFSALVFGGATLVLTAIGYAVRFATNGKVLYIWIIEAAILAIPVIGYLMCRQGY</sequence>
<dbReference type="RefSeq" id="WP_081145399.1">
    <property type="nucleotide sequence ID" value="NZ_LVYD01000002.1"/>
</dbReference>
<dbReference type="AlphaFoldDB" id="A0A1V9G7K2"/>
<feature type="transmembrane region" description="Helical" evidence="1">
    <location>
        <begin position="6"/>
        <end position="28"/>
    </location>
</feature>
<keyword evidence="1" id="KW-0472">Membrane</keyword>
<reference evidence="2 3" key="1">
    <citation type="submission" date="2016-03" db="EMBL/GenBank/DDBJ databases">
        <title>Niastella vici sp. nov., isolated from farmland soil.</title>
        <authorList>
            <person name="Chen L."/>
            <person name="Wang D."/>
            <person name="Yang S."/>
            <person name="Wang G."/>
        </authorList>
    </citation>
    <scope>NUCLEOTIDE SEQUENCE [LARGE SCALE GENOMIC DNA]</scope>
    <source>
        <strain evidence="2 3">DJ57</strain>
    </source>
</reference>
<proteinExistence type="predicted"/>
<dbReference type="STRING" id="1703345.A3860_13280"/>
<evidence type="ECO:0000313" key="2">
    <source>
        <dbReference type="EMBL" id="OQP66458.1"/>
    </source>
</evidence>
<comment type="caution">
    <text evidence="2">The sequence shown here is derived from an EMBL/GenBank/DDBJ whole genome shotgun (WGS) entry which is preliminary data.</text>
</comment>
<feature type="transmembrane region" description="Helical" evidence="1">
    <location>
        <begin position="35"/>
        <end position="57"/>
    </location>
</feature>
<dbReference type="Proteomes" id="UP000192796">
    <property type="component" value="Unassembled WGS sequence"/>
</dbReference>
<feature type="transmembrane region" description="Helical" evidence="1">
    <location>
        <begin position="69"/>
        <end position="89"/>
    </location>
</feature>
<dbReference type="EMBL" id="LVYD01000002">
    <property type="protein sequence ID" value="OQP66458.1"/>
    <property type="molecule type" value="Genomic_DNA"/>
</dbReference>
<evidence type="ECO:0000256" key="1">
    <source>
        <dbReference type="SAM" id="Phobius"/>
    </source>
</evidence>
<name>A0A1V9G7K2_9BACT</name>
<keyword evidence="3" id="KW-1185">Reference proteome</keyword>
<organism evidence="2 3">
    <name type="scientific">Niastella vici</name>
    <dbReference type="NCBI Taxonomy" id="1703345"/>
    <lineage>
        <taxon>Bacteria</taxon>
        <taxon>Pseudomonadati</taxon>
        <taxon>Bacteroidota</taxon>
        <taxon>Chitinophagia</taxon>
        <taxon>Chitinophagales</taxon>
        <taxon>Chitinophagaceae</taxon>
        <taxon>Niastella</taxon>
    </lineage>
</organism>
<evidence type="ECO:0000313" key="3">
    <source>
        <dbReference type="Proteomes" id="UP000192796"/>
    </source>
</evidence>
<keyword evidence="1" id="KW-1133">Transmembrane helix</keyword>
<keyword evidence="1" id="KW-0812">Transmembrane</keyword>
<accession>A0A1V9G7K2</accession>
<protein>
    <submittedName>
        <fullName evidence="2">Uncharacterized protein</fullName>
    </submittedName>
</protein>
<gene>
    <name evidence="2" type="ORF">A3860_13280</name>
</gene>